<feature type="non-terminal residue" evidence="1">
    <location>
        <position position="31"/>
    </location>
</feature>
<organism evidence="1">
    <name type="scientific">uncultured Streptophyta</name>
    <dbReference type="NCBI Taxonomy" id="260559"/>
    <lineage>
        <taxon>Eukaryota</taxon>
        <taxon>Viridiplantae</taxon>
        <taxon>Streptophyta</taxon>
        <taxon>environmental samples</taxon>
    </lineage>
</organism>
<reference evidence="1" key="1">
    <citation type="journal article" date="2011" name="Nature">
        <title>Antibiotic resistance is ancient.</title>
        <authorList>
            <person name="D'Costa V.M."/>
            <person name="King C.E."/>
            <person name="Kalan L."/>
            <person name="Morar M."/>
            <person name="Sung W.W."/>
            <person name="Schwarz C."/>
            <person name="Froese D."/>
            <person name="Zazula G."/>
            <person name="Calmels F."/>
            <person name="Debruyne R."/>
            <person name="Golding G.B."/>
            <person name="Poinar H.N."/>
            <person name="Wright G.D."/>
        </authorList>
    </citation>
    <scope>NUCLEOTIDE SEQUENCE</scope>
</reference>
<geneLocation type="chloroplast" evidence="1"/>
<evidence type="ECO:0000313" key="1">
    <source>
        <dbReference type="EMBL" id="AEU28623.1"/>
    </source>
</evidence>
<proteinExistence type="predicted"/>
<dbReference type="EMBL" id="JN324633">
    <property type="protein sequence ID" value="AEU28623.1"/>
    <property type="molecule type" value="Genomic_DNA"/>
</dbReference>
<keyword evidence="1" id="KW-0150">Chloroplast</keyword>
<dbReference type="AlphaFoldDB" id="G9GL85"/>
<sequence length="31" mass="3938">AWGSARRSRGRSSCRIFYWYMDNYVDRWTYQ</sequence>
<feature type="non-terminal residue" evidence="1">
    <location>
        <position position="1"/>
    </location>
</feature>
<gene>
    <name evidence="1" type="primary">rbcL</name>
</gene>
<accession>G9GL85</accession>
<protein>
    <submittedName>
        <fullName evidence="1">Ribulose-1,5-bisphosphate carboxylase/oxygenase large subunit</fullName>
    </submittedName>
</protein>
<name>G9GL85_9VIRI</name>
<keyword evidence="1" id="KW-0934">Plastid</keyword>